<dbReference type="Ensembl" id="ENSOTST00005154149.1">
    <property type="protein sequence ID" value="ENSOTSP00005151281.1"/>
    <property type="gene ID" value="ENSOTSG00005079802.1"/>
</dbReference>
<dbReference type="Gene3D" id="3.40.50.300">
    <property type="entry name" value="P-loop containing nucleotide triphosphate hydrolases"/>
    <property type="match status" value="1"/>
</dbReference>
<sequence>MRQREKYRLDNVILWHEGNGKTHTLFNLVTHCTLPTDRGGLEGKVMYVDTNYHFDMLRLVKVLEQHLGEDGAAVVEPEERVRACLRRLFVVLCSSSVQLLLTLHYLENTFFSQPVLCLLVIDSLSAFYWVDRSSGEESVAKEEAILRKCSEPLARMLRDYLILVFATTHANIRNYGHSDQSDTAAMTPGSSEPSSSYSSCRRRSSSHASDFDKAYISRDWQRLLTHKET</sequence>
<dbReference type="GO" id="GO:0000724">
    <property type="term" value="P:double-strand break repair via homologous recombination"/>
    <property type="evidence" value="ECO:0007669"/>
    <property type="project" value="InterPro"/>
</dbReference>
<dbReference type="InterPro" id="IPR030547">
    <property type="entry name" value="XRCC2"/>
</dbReference>
<evidence type="ECO:0000259" key="2">
    <source>
        <dbReference type="PROSITE" id="PS50162"/>
    </source>
</evidence>
<dbReference type="GO" id="GO:0042148">
    <property type="term" value="P:DNA strand invasion"/>
    <property type="evidence" value="ECO:0007669"/>
    <property type="project" value="TreeGrafter"/>
</dbReference>
<gene>
    <name evidence="3" type="primary">XRCC2</name>
</gene>
<dbReference type="SUPFAM" id="SSF52540">
    <property type="entry name" value="P-loop containing nucleoside triphosphate hydrolases"/>
    <property type="match status" value="1"/>
</dbReference>
<evidence type="ECO:0000313" key="3">
    <source>
        <dbReference type="Ensembl" id="ENSOTSP00005151281.1"/>
    </source>
</evidence>
<dbReference type="CDD" id="cd19490">
    <property type="entry name" value="XRCC2"/>
    <property type="match status" value="1"/>
</dbReference>
<evidence type="ECO:0000313" key="4">
    <source>
        <dbReference type="Proteomes" id="UP000694402"/>
    </source>
</evidence>
<reference evidence="4" key="1">
    <citation type="journal article" date="2018" name="PLoS ONE">
        <title>Chinook salmon (Oncorhynchus tshawytscha) genome and transcriptome.</title>
        <authorList>
            <person name="Christensen K.A."/>
            <person name="Leong J.S."/>
            <person name="Sakhrani D."/>
            <person name="Biagi C.A."/>
            <person name="Minkley D.R."/>
            <person name="Withler R.E."/>
            <person name="Rondeau E.B."/>
            <person name="Koop B.F."/>
            <person name="Devlin R.H."/>
        </authorList>
    </citation>
    <scope>NUCLEOTIDE SEQUENCE [LARGE SCALE GENOMIC DNA]</scope>
</reference>
<dbReference type="PANTHER" id="PTHR46644">
    <property type="entry name" value="DNA REPAIR PROTEIN XRCC2"/>
    <property type="match status" value="1"/>
</dbReference>
<dbReference type="Proteomes" id="UP000694402">
    <property type="component" value="Unassembled WGS sequence"/>
</dbReference>
<accession>A0A8C8GTJ6</accession>
<feature type="domain" description="RecA family profile 1" evidence="2">
    <location>
        <begin position="1"/>
        <end position="170"/>
    </location>
</feature>
<dbReference type="Pfam" id="PF08423">
    <property type="entry name" value="Rad51"/>
    <property type="match status" value="1"/>
</dbReference>
<organism evidence="3 4">
    <name type="scientific">Oncorhynchus tshawytscha</name>
    <name type="common">Chinook salmon</name>
    <name type="synonym">Salmo tshawytscha</name>
    <dbReference type="NCBI Taxonomy" id="74940"/>
    <lineage>
        <taxon>Eukaryota</taxon>
        <taxon>Metazoa</taxon>
        <taxon>Chordata</taxon>
        <taxon>Craniata</taxon>
        <taxon>Vertebrata</taxon>
        <taxon>Euteleostomi</taxon>
        <taxon>Actinopterygii</taxon>
        <taxon>Neopterygii</taxon>
        <taxon>Teleostei</taxon>
        <taxon>Protacanthopterygii</taxon>
        <taxon>Salmoniformes</taxon>
        <taxon>Salmonidae</taxon>
        <taxon>Salmoninae</taxon>
        <taxon>Oncorhynchus</taxon>
    </lineage>
</organism>
<proteinExistence type="predicted"/>
<feature type="compositionally biased region" description="Low complexity" evidence="1">
    <location>
        <begin position="190"/>
        <end position="199"/>
    </location>
</feature>
<dbReference type="GO" id="GO:0033063">
    <property type="term" value="C:Rad51B-Rad51C-Rad51D-XRCC2 complex"/>
    <property type="evidence" value="ECO:0007669"/>
    <property type="project" value="InterPro"/>
</dbReference>
<dbReference type="GO" id="GO:0000400">
    <property type="term" value="F:four-way junction DNA binding"/>
    <property type="evidence" value="ECO:0007669"/>
    <property type="project" value="TreeGrafter"/>
</dbReference>
<dbReference type="PANTHER" id="PTHR46644:SF2">
    <property type="entry name" value="DNA REPAIR PROTEIN XRCC2"/>
    <property type="match status" value="1"/>
</dbReference>
<dbReference type="InterPro" id="IPR013632">
    <property type="entry name" value="Rad51_C"/>
</dbReference>
<dbReference type="GO" id="GO:0140664">
    <property type="term" value="F:ATP-dependent DNA damage sensor activity"/>
    <property type="evidence" value="ECO:0007669"/>
    <property type="project" value="InterPro"/>
</dbReference>
<name>A0A8C8GTJ6_ONCTS</name>
<dbReference type="AlphaFoldDB" id="A0A8C8GTJ6"/>
<dbReference type="GO" id="GO:0005657">
    <property type="term" value="C:replication fork"/>
    <property type="evidence" value="ECO:0007669"/>
    <property type="project" value="InterPro"/>
</dbReference>
<dbReference type="InterPro" id="IPR027417">
    <property type="entry name" value="P-loop_NTPase"/>
</dbReference>
<dbReference type="GO" id="GO:0005813">
    <property type="term" value="C:centrosome"/>
    <property type="evidence" value="ECO:0007669"/>
    <property type="project" value="TreeGrafter"/>
</dbReference>
<reference evidence="3" key="3">
    <citation type="submission" date="2025-09" db="UniProtKB">
        <authorList>
            <consortium name="Ensembl"/>
        </authorList>
    </citation>
    <scope>IDENTIFICATION</scope>
</reference>
<dbReference type="InterPro" id="IPR020588">
    <property type="entry name" value="RecA_ATP-bd"/>
</dbReference>
<protein>
    <recommendedName>
        <fullName evidence="2">RecA family profile 1 domain-containing protein</fullName>
    </recommendedName>
</protein>
<reference evidence="3" key="2">
    <citation type="submission" date="2025-08" db="UniProtKB">
        <authorList>
            <consortium name="Ensembl"/>
        </authorList>
    </citation>
    <scope>IDENTIFICATION</scope>
</reference>
<evidence type="ECO:0000256" key="1">
    <source>
        <dbReference type="SAM" id="MobiDB-lite"/>
    </source>
</evidence>
<dbReference type="GO" id="GO:0005524">
    <property type="term" value="F:ATP binding"/>
    <property type="evidence" value="ECO:0007669"/>
    <property type="project" value="InterPro"/>
</dbReference>
<feature type="region of interest" description="Disordered" evidence="1">
    <location>
        <begin position="177"/>
        <end position="210"/>
    </location>
</feature>
<keyword evidence="4" id="KW-1185">Reference proteome</keyword>
<dbReference type="PROSITE" id="PS50162">
    <property type="entry name" value="RECA_2"/>
    <property type="match status" value="1"/>
</dbReference>
<dbReference type="GeneTree" id="ENSGT00390000020445"/>